<feature type="transmembrane region" description="Helical" evidence="7">
    <location>
        <begin position="412"/>
        <end position="430"/>
    </location>
</feature>
<evidence type="ECO:0000256" key="5">
    <source>
        <dbReference type="ARBA" id="ARBA00023136"/>
    </source>
</evidence>
<evidence type="ECO:0000313" key="8">
    <source>
        <dbReference type="EMBL" id="TGZ80848.1"/>
    </source>
</evidence>
<dbReference type="GO" id="GO:1990961">
    <property type="term" value="P:xenobiotic detoxification by transmembrane export across the plasma membrane"/>
    <property type="evidence" value="ECO:0007669"/>
    <property type="project" value="InterPro"/>
</dbReference>
<keyword evidence="4 7" id="KW-1133">Transmembrane helix</keyword>
<dbReference type="Proteomes" id="UP000298138">
    <property type="component" value="Unassembled WGS sequence"/>
</dbReference>
<keyword evidence="9" id="KW-1185">Reference proteome</keyword>
<gene>
    <name evidence="8" type="ORF">EX30DRAFT_341177</name>
</gene>
<keyword evidence="5 7" id="KW-0472">Membrane</keyword>
<comment type="similarity">
    <text evidence="2">Belongs to the multi antimicrobial extrusion (MATE) (TC 2.A.66.1) family.</text>
</comment>
<feature type="transmembrane region" description="Helical" evidence="7">
    <location>
        <begin position="271"/>
        <end position="288"/>
    </location>
</feature>
<dbReference type="Pfam" id="PF01554">
    <property type="entry name" value="MatE"/>
    <property type="match status" value="2"/>
</dbReference>
<feature type="transmembrane region" description="Helical" evidence="7">
    <location>
        <begin position="222"/>
        <end position="241"/>
    </location>
</feature>
<accession>A0A4S2MW41</accession>
<evidence type="ECO:0000256" key="2">
    <source>
        <dbReference type="ARBA" id="ARBA00010199"/>
    </source>
</evidence>
<dbReference type="STRING" id="341454.A0A4S2MW41"/>
<comment type="subcellular location">
    <subcellularLocation>
        <location evidence="1">Membrane</location>
        <topology evidence="1">Multi-pass membrane protein</topology>
    </subcellularLocation>
</comment>
<feature type="transmembrane region" description="Helical" evidence="7">
    <location>
        <begin position="335"/>
        <end position="353"/>
    </location>
</feature>
<feature type="transmembrane region" description="Helical" evidence="7">
    <location>
        <begin position="491"/>
        <end position="511"/>
    </location>
</feature>
<feature type="transmembrane region" description="Helical" evidence="7">
    <location>
        <begin position="589"/>
        <end position="610"/>
    </location>
</feature>
<evidence type="ECO:0000256" key="1">
    <source>
        <dbReference type="ARBA" id="ARBA00004141"/>
    </source>
</evidence>
<dbReference type="InterPro" id="IPR002528">
    <property type="entry name" value="MATE_fam"/>
</dbReference>
<keyword evidence="3 7" id="KW-0812">Transmembrane</keyword>
<dbReference type="EMBL" id="ML220122">
    <property type="protein sequence ID" value="TGZ80848.1"/>
    <property type="molecule type" value="Genomic_DNA"/>
</dbReference>
<feature type="compositionally biased region" description="Polar residues" evidence="6">
    <location>
        <begin position="12"/>
        <end position="41"/>
    </location>
</feature>
<evidence type="ECO:0000256" key="3">
    <source>
        <dbReference type="ARBA" id="ARBA00022692"/>
    </source>
</evidence>
<dbReference type="NCBIfam" id="TIGR00797">
    <property type="entry name" value="matE"/>
    <property type="match status" value="1"/>
</dbReference>
<feature type="transmembrane region" description="Helical" evidence="7">
    <location>
        <begin position="450"/>
        <end position="470"/>
    </location>
</feature>
<feature type="transmembrane region" description="Helical" evidence="7">
    <location>
        <begin position="531"/>
        <end position="552"/>
    </location>
</feature>
<protein>
    <submittedName>
        <fullName evidence="8">MATE efflux family protein</fullName>
    </submittedName>
</protein>
<feature type="transmembrane region" description="Helical" evidence="7">
    <location>
        <begin position="308"/>
        <end position="323"/>
    </location>
</feature>
<feature type="transmembrane region" description="Helical" evidence="7">
    <location>
        <begin position="195"/>
        <end position="216"/>
    </location>
</feature>
<dbReference type="InterPro" id="IPR045069">
    <property type="entry name" value="MATE_euk"/>
</dbReference>
<feature type="transmembrane region" description="Helical" evidence="7">
    <location>
        <begin position="365"/>
        <end position="391"/>
    </location>
</feature>
<reference evidence="8 9" key="1">
    <citation type="submission" date="2019-04" db="EMBL/GenBank/DDBJ databases">
        <title>Comparative genomics and transcriptomics to analyze fruiting body development in filamentous ascomycetes.</title>
        <authorList>
            <consortium name="DOE Joint Genome Institute"/>
            <person name="Lutkenhaus R."/>
            <person name="Traeger S."/>
            <person name="Breuer J."/>
            <person name="Kuo A."/>
            <person name="Lipzen A."/>
            <person name="Pangilinan J."/>
            <person name="Dilworth D."/>
            <person name="Sandor L."/>
            <person name="Poggeler S."/>
            <person name="Barry K."/>
            <person name="Grigoriev I.V."/>
            <person name="Nowrousian M."/>
        </authorList>
    </citation>
    <scope>NUCLEOTIDE SEQUENCE [LARGE SCALE GENOMIC DNA]</scope>
    <source>
        <strain evidence="8 9">CBS 389.68</strain>
    </source>
</reference>
<evidence type="ECO:0000313" key="9">
    <source>
        <dbReference type="Proteomes" id="UP000298138"/>
    </source>
</evidence>
<name>A0A4S2MW41_9PEZI</name>
<dbReference type="PANTHER" id="PTHR11206">
    <property type="entry name" value="MULTIDRUG RESISTANCE PROTEIN"/>
    <property type="match status" value="1"/>
</dbReference>
<evidence type="ECO:0000256" key="7">
    <source>
        <dbReference type="SAM" id="Phobius"/>
    </source>
</evidence>
<organism evidence="8 9">
    <name type="scientific">Ascodesmis nigricans</name>
    <dbReference type="NCBI Taxonomy" id="341454"/>
    <lineage>
        <taxon>Eukaryota</taxon>
        <taxon>Fungi</taxon>
        <taxon>Dikarya</taxon>
        <taxon>Ascomycota</taxon>
        <taxon>Pezizomycotina</taxon>
        <taxon>Pezizomycetes</taxon>
        <taxon>Pezizales</taxon>
        <taxon>Ascodesmidaceae</taxon>
        <taxon>Ascodesmis</taxon>
    </lineage>
</organism>
<dbReference type="FunCoup" id="A0A4S2MW41">
    <property type="interactions" value="124"/>
</dbReference>
<evidence type="ECO:0000256" key="6">
    <source>
        <dbReference type="SAM" id="MobiDB-lite"/>
    </source>
</evidence>
<dbReference type="InParanoid" id="A0A4S2MW41"/>
<feature type="compositionally biased region" description="Pro residues" evidence="6">
    <location>
        <begin position="1"/>
        <end position="11"/>
    </location>
</feature>
<sequence>MSSPRPTPPNLTIPNRSSSPRGILRISNNNSPRHSTTSHLNHSAVEDSDDEEHAQRTSSLSSSLNLVGGFRRPSFSYGAATARPAYIPSSSPIPTDIDTLPTPEKKKMEREQLALLKDNDLFPVETTPGRQRGRNLSISSSKISSFLDLHRGEADETTALLGHTPVDYQWEVAVEAGKIETSYRREIKTILQYSLPLYVTFLLQYSLTMSSIFAAGNLGKDQLAGISVACMSAIITGYAPYQGLSTALDTLCAQAYGSGNKHLVGLHLQRMVYFLLLFTIPVVVIWQYSEEILLATLPEPELARWAGLYLRILSWGAPGYAIFEASKRFCQAQGLFSAATYVLIICAPLNAFLNWTLVWHERFGLGYIGAPIAVVITNWTMPTLLLLYITFVRGKECWGGFSRRAFSNWLPMIKLAIPGFIMLEAEYAAFEVLTLVASEFGTAHVAAQSVLSYTSSMMFQLAFAVSIATSTRVANFLGATLGDAAKLSAQTGILISCVVGIWNAFFMWAIRKFYVGLFTDDAEVIALFLKTVWVGCAFQFFDAVGVVTAGVLRGQGRQRIGSYINLIAYYVLGLPISMVAGFVFGLELIGLWTGVAVALMFIAAVECVILHNTDWDEIVSDAKERVAVDME</sequence>
<dbReference type="CDD" id="cd13132">
    <property type="entry name" value="MATE_eukaryotic"/>
    <property type="match status" value="1"/>
</dbReference>
<dbReference type="GO" id="GO:0042910">
    <property type="term" value="F:xenobiotic transmembrane transporter activity"/>
    <property type="evidence" value="ECO:0007669"/>
    <property type="project" value="InterPro"/>
</dbReference>
<evidence type="ECO:0000256" key="4">
    <source>
        <dbReference type="ARBA" id="ARBA00022989"/>
    </source>
</evidence>
<dbReference type="OrthoDB" id="2126698at2759"/>
<proteinExistence type="inferred from homology"/>
<feature type="transmembrane region" description="Helical" evidence="7">
    <location>
        <begin position="564"/>
        <end position="583"/>
    </location>
</feature>
<dbReference type="AlphaFoldDB" id="A0A4S2MW41"/>
<feature type="region of interest" description="Disordered" evidence="6">
    <location>
        <begin position="1"/>
        <end position="65"/>
    </location>
</feature>
<dbReference type="GO" id="GO:0015297">
    <property type="term" value="F:antiporter activity"/>
    <property type="evidence" value="ECO:0007669"/>
    <property type="project" value="InterPro"/>
</dbReference>
<dbReference type="GO" id="GO:0016020">
    <property type="term" value="C:membrane"/>
    <property type="evidence" value="ECO:0007669"/>
    <property type="project" value="UniProtKB-SubCell"/>
</dbReference>